<dbReference type="Proteomes" id="UP000003490">
    <property type="component" value="Unassembled WGS sequence"/>
</dbReference>
<protein>
    <submittedName>
        <fullName evidence="1">Uncharacterized protein</fullName>
    </submittedName>
</protein>
<evidence type="ECO:0000313" key="2">
    <source>
        <dbReference type="Proteomes" id="UP000003490"/>
    </source>
</evidence>
<comment type="caution">
    <text evidence="1">The sequence shown here is derived from an EMBL/GenBank/DDBJ whole genome shotgun (WGS) entry which is preliminary data.</text>
</comment>
<dbReference type="AlphaFoldDB" id="A7VSA9"/>
<gene>
    <name evidence="1" type="ORF">CLOLEP_01450</name>
</gene>
<reference evidence="1 2" key="2">
    <citation type="submission" date="2007-08" db="EMBL/GenBank/DDBJ databases">
        <authorList>
            <person name="Fulton L."/>
            <person name="Clifton S."/>
            <person name="Fulton B."/>
            <person name="Xu J."/>
            <person name="Minx P."/>
            <person name="Pepin K.H."/>
            <person name="Johnson M."/>
            <person name="Thiruvilangam P."/>
            <person name="Bhonagiri V."/>
            <person name="Nash W.E."/>
            <person name="Wang C."/>
            <person name="Mardis E.R."/>
            <person name="Wilson R.K."/>
        </authorList>
    </citation>
    <scope>NUCLEOTIDE SEQUENCE [LARGE SCALE GENOMIC DNA]</scope>
    <source>
        <strain evidence="1 2">DSM 753</strain>
    </source>
</reference>
<sequence length="42" mass="4805">MKLPCYGAVFLWIGDSAGRADSKRKTPIDQHEMIKRIREKAS</sequence>
<dbReference type="EMBL" id="ABCB02000017">
    <property type="protein sequence ID" value="EDO61939.1"/>
    <property type="molecule type" value="Genomic_DNA"/>
</dbReference>
<name>A7VSA9_9FIRM</name>
<accession>A7VSA9</accession>
<dbReference type="HOGENOM" id="CLU_3249549_0_0_9"/>
<proteinExistence type="predicted"/>
<reference evidence="1 2" key="1">
    <citation type="submission" date="2007-08" db="EMBL/GenBank/DDBJ databases">
        <title>Draft genome sequence of Clostridium leptum (DSM 753).</title>
        <authorList>
            <person name="Sudarsanam P."/>
            <person name="Ley R."/>
            <person name="Guruge J."/>
            <person name="Turnbaugh P.J."/>
            <person name="Mahowald M."/>
            <person name="Liep D."/>
            <person name="Gordon J."/>
        </authorList>
    </citation>
    <scope>NUCLEOTIDE SEQUENCE [LARGE SCALE GENOMIC DNA]</scope>
    <source>
        <strain evidence="1 2">DSM 753</strain>
    </source>
</reference>
<evidence type="ECO:0000313" key="1">
    <source>
        <dbReference type="EMBL" id="EDO61939.1"/>
    </source>
</evidence>
<organism evidence="1 2">
    <name type="scientific">[Clostridium] leptum DSM 753</name>
    <dbReference type="NCBI Taxonomy" id="428125"/>
    <lineage>
        <taxon>Bacteria</taxon>
        <taxon>Bacillati</taxon>
        <taxon>Bacillota</taxon>
        <taxon>Clostridia</taxon>
        <taxon>Eubacteriales</taxon>
        <taxon>Oscillospiraceae</taxon>
        <taxon>Oscillospiraceae incertae sedis</taxon>
    </lineage>
</organism>